<accession>A0A140FWT4</accession>
<dbReference type="Gene3D" id="3.30.10.10">
    <property type="entry name" value="Trypsin Inhibitor V, subunit A"/>
    <property type="match status" value="1"/>
</dbReference>
<protein>
    <recommendedName>
        <fullName evidence="4">Peptidase inhibitor I78 family protein</fullName>
    </recommendedName>
</protein>
<sequence length="86" mass="9630">MREDGPAHVGPSNFNRKNTMTNEEVLRTLAHLVGTPYAPALKDTIRTLTGRTRVVGPNEMCTREYDVERIQIKAGADLLIQGFDFN</sequence>
<dbReference type="STRING" id="160488.PP_5729"/>
<evidence type="ECO:0000313" key="3">
    <source>
        <dbReference type="Proteomes" id="UP000000556"/>
    </source>
</evidence>
<reference evidence="2 3" key="2">
    <citation type="journal article" date="2016" name="Environ. Microbiol.">
        <title>The revisited genome of Pseudomonas putida KT2440 enlightens its value as a robust metabolic chassis.</title>
        <authorList>
            <person name="Belda E."/>
            <person name="van Heck R.G."/>
            <person name="Lopez-Sanchez M.J."/>
            <person name="Cruveiller S."/>
            <person name="Barbe V."/>
            <person name="Fraser C."/>
            <person name="Klenk H.P."/>
            <person name="Petersen J."/>
            <person name="Morgat A."/>
            <person name="Nikel P.I."/>
            <person name="Vallenet D."/>
            <person name="Rouy Z."/>
            <person name="Sekowska A."/>
            <person name="Martins Dos Santos V.A."/>
            <person name="de Lorenzo V."/>
            <person name="Danchin A."/>
            <person name="Medigue C."/>
        </authorList>
    </citation>
    <scope>NUCLEOTIDE SEQUENCE [LARGE SCALE GENOMIC DNA]</scope>
    <source>
        <strain evidence="3">ATCC 47054 / DSM 6125 / CFBP 8728 / NCIMB 11950 / KT2440</strain>
    </source>
</reference>
<evidence type="ECO:0000313" key="2">
    <source>
        <dbReference type="EMBL" id="AMM03067.1"/>
    </source>
</evidence>
<proteinExistence type="predicted"/>
<evidence type="ECO:0008006" key="4">
    <source>
        <dbReference type="Google" id="ProtNLM"/>
    </source>
</evidence>
<feature type="region of interest" description="Disordered" evidence="1">
    <location>
        <begin position="1"/>
        <end position="20"/>
    </location>
</feature>
<name>A0A140FWT4_PSEPK</name>
<reference evidence="2 3" key="1">
    <citation type="journal article" date="2002" name="Environ. Microbiol.">
        <title>Complete genome sequence and comparative analysis of the metabolically versatile Pseudomonas putida KT2440.</title>
        <authorList>
            <person name="Nelson K.E."/>
            <person name="Weinel C."/>
            <person name="Paulsen I.T."/>
            <person name="Dodson R.J."/>
            <person name="Hilbert H."/>
            <person name="Martins dos Santos V.A."/>
            <person name="Fouts D.E."/>
            <person name="Gill S.R."/>
            <person name="Pop M."/>
            <person name="Holmes M."/>
            <person name="Brinkac L."/>
            <person name="Beanan M."/>
            <person name="DeBoy R.T."/>
            <person name="Daugherty S."/>
            <person name="Kolonay J."/>
            <person name="Madupu R."/>
            <person name="Nelson W."/>
            <person name="White O."/>
            <person name="Peterson J."/>
            <person name="Khouri H."/>
            <person name="Hance I."/>
            <person name="Chris Lee P."/>
            <person name="Holtzapple E."/>
            <person name="Scanlan D."/>
            <person name="Tran K."/>
            <person name="Moazzez A."/>
            <person name="Utterback T."/>
            <person name="Rizzo M."/>
            <person name="Lee K."/>
            <person name="Kosack D."/>
            <person name="Moestl D."/>
            <person name="Wedler H."/>
            <person name="Lauber J."/>
            <person name="Stjepandic D."/>
            <person name="Hoheisel J."/>
            <person name="Straetz M."/>
            <person name="Heim S."/>
            <person name="Kiewitz C."/>
            <person name="Eisen J.A."/>
            <person name="Timmis K.N."/>
            <person name="Dusterhoft A."/>
            <person name="Tummler B."/>
            <person name="Fraser C.M."/>
        </authorList>
    </citation>
    <scope>NUCLEOTIDE SEQUENCE [LARGE SCALE GENOMIC DNA]</scope>
    <source>
        <strain evidence="3">ATCC 47054 / DSM 6125 / CFBP 8728 / NCIMB 11950 / KT2440</strain>
    </source>
</reference>
<dbReference type="AlphaFoldDB" id="A0A140FWT4"/>
<dbReference type="OrthoDB" id="6966003at2"/>
<dbReference type="KEGG" id="ppu:PP_5729"/>
<gene>
    <name evidence="2" type="ordered locus">PP_5729</name>
</gene>
<dbReference type="BioCyc" id="PPUT160488:G1G01-5638-MONOMER"/>
<evidence type="ECO:0000256" key="1">
    <source>
        <dbReference type="SAM" id="MobiDB-lite"/>
    </source>
</evidence>
<organism evidence="2 3">
    <name type="scientific">Pseudomonas putida (strain ATCC 47054 / DSM 6125 / CFBP 8728 / NCIMB 11950 / KT2440)</name>
    <dbReference type="NCBI Taxonomy" id="160488"/>
    <lineage>
        <taxon>Bacteria</taxon>
        <taxon>Pseudomonadati</taxon>
        <taxon>Pseudomonadota</taxon>
        <taxon>Gammaproteobacteria</taxon>
        <taxon>Pseudomonadales</taxon>
        <taxon>Pseudomonadaceae</taxon>
        <taxon>Pseudomonas</taxon>
    </lineage>
</organism>
<keyword evidence="3" id="KW-1185">Reference proteome</keyword>
<dbReference type="EMBL" id="AE015451">
    <property type="protein sequence ID" value="AMM03067.1"/>
    <property type="molecule type" value="Genomic_DNA"/>
</dbReference>
<dbReference type="Proteomes" id="UP000000556">
    <property type="component" value="Chromosome"/>
</dbReference>